<protein>
    <submittedName>
        <fullName evidence="2">DinB superfamily protein</fullName>
    </submittedName>
</protein>
<dbReference type="InterPro" id="IPR024775">
    <property type="entry name" value="DinB-like"/>
</dbReference>
<dbReference type="SUPFAM" id="SSF109854">
    <property type="entry name" value="DinB/YfiT-like putative metalloenzymes"/>
    <property type="match status" value="1"/>
</dbReference>
<keyword evidence="3" id="KW-1185">Reference proteome</keyword>
<proteinExistence type="predicted"/>
<sequence>MDTQPWTRQLDELTSKFKEQFGALSQQQLNWKPDAQRWSIAQNLDHLMVINSSYFPILESLRQGTYKAPFSARIGFIVRLLGKTLLAAVQPGAGKKTKTFPIWEPSASELPADILERFARHQQELKQQISSSEAPLQQGAVISSPANRFIVYKLETAFDILIAHERRHLQQALQVRNELPEGTSLAK</sequence>
<accession>M7MYR1</accession>
<dbReference type="Proteomes" id="UP000011910">
    <property type="component" value="Unassembled WGS sequence"/>
</dbReference>
<gene>
    <name evidence="2" type="ORF">ADICEAN_03276</name>
</gene>
<name>M7MYR1_9BACT</name>
<reference evidence="2 3" key="1">
    <citation type="journal article" date="2013" name="Genome Announc.">
        <title>Draft Genome Sequence of Cesiribacter andamanensis Strain AMV16T, Isolated from a Soil Sample from a Mud Volcano in the Andaman Islands, India.</title>
        <authorList>
            <person name="Shivaji S."/>
            <person name="Ara S."/>
            <person name="Begum Z."/>
            <person name="Srinivas T.N."/>
            <person name="Singh A."/>
            <person name="Kumar Pinnaka A."/>
        </authorList>
    </citation>
    <scope>NUCLEOTIDE SEQUENCE [LARGE SCALE GENOMIC DNA]</scope>
    <source>
        <strain evidence="2 3">AMV16</strain>
    </source>
</reference>
<dbReference type="RefSeq" id="WP_009196659.1">
    <property type="nucleotide sequence ID" value="NZ_AODQ01000103.1"/>
</dbReference>
<organism evidence="2 3">
    <name type="scientific">Cesiribacter andamanensis AMV16</name>
    <dbReference type="NCBI Taxonomy" id="1279009"/>
    <lineage>
        <taxon>Bacteria</taxon>
        <taxon>Pseudomonadati</taxon>
        <taxon>Bacteroidota</taxon>
        <taxon>Cytophagia</taxon>
        <taxon>Cytophagales</taxon>
        <taxon>Cesiribacteraceae</taxon>
        <taxon>Cesiribacter</taxon>
    </lineage>
</organism>
<dbReference type="OrthoDB" id="1524454at2"/>
<dbReference type="InterPro" id="IPR034660">
    <property type="entry name" value="DinB/YfiT-like"/>
</dbReference>
<dbReference type="STRING" id="1279009.ADICEAN_03276"/>
<dbReference type="eggNOG" id="ENOG502ZUMN">
    <property type="taxonomic scope" value="Bacteria"/>
</dbReference>
<dbReference type="AlphaFoldDB" id="M7MYR1"/>
<dbReference type="EMBL" id="AODQ01000103">
    <property type="protein sequence ID" value="EMR01598.1"/>
    <property type="molecule type" value="Genomic_DNA"/>
</dbReference>
<evidence type="ECO:0000313" key="3">
    <source>
        <dbReference type="Proteomes" id="UP000011910"/>
    </source>
</evidence>
<evidence type="ECO:0000313" key="2">
    <source>
        <dbReference type="EMBL" id="EMR01598.1"/>
    </source>
</evidence>
<dbReference type="Pfam" id="PF12867">
    <property type="entry name" value="DinB_2"/>
    <property type="match status" value="1"/>
</dbReference>
<dbReference type="Gene3D" id="1.20.120.450">
    <property type="entry name" value="dinb family like domain"/>
    <property type="match status" value="1"/>
</dbReference>
<comment type="caution">
    <text evidence="2">The sequence shown here is derived from an EMBL/GenBank/DDBJ whole genome shotgun (WGS) entry which is preliminary data.</text>
</comment>
<feature type="domain" description="DinB-like" evidence="1">
    <location>
        <begin position="9"/>
        <end position="172"/>
    </location>
</feature>
<evidence type="ECO:0000259" key="1">
    <source>
        <dbReference type="Pfam" id="PF12867"/>
    </source>
</evidence>